<dbReference type="AlphaFoldDB" id="S9S920"/>
<dbReference type="PROSITE" id="PS51855">
    <property type="entry name" value="MGS"/>
    <property type="match status" value="1"/>
</dbReference>
<organism evidence="2 3">
    <name type="scientific">Rubellimicrobium thermophilum DSM 16684</name>
    <dbReference type="NCBI Taxonomy" id="1123069"/>
    <lineage>
        <taxon>Bacteria</taxon>
        <taxon>Pseudomonadati</taxon>
        <taxon>Pseudomonadota</taxon>
        <taxon>Alphaproteobacteria</taxon>
        <taxon>Rhodobacterales</taxon>
        <taxon>Roseobacteraceae</taxon>
        <taxon>Rubellimicrobium</taxon>
    </lineage>
</organism>
<dbReference type="Pfam" id="PF02142">
    <property type="entry name" value="MGS"/>
    <property type="match status" value="1"/>
</dbReference>
<dbReference type="EMBL" id="AOLV01000039">
    <property type="protein sequence ID" value="EPX82764.1"/>
    <property type="molecule type" value="Genomic_DNA"/>
</dbReference>
<comment type="caution">
    <text evidence="2">The sequence shown here is derived from an EMBL/GenBank/DDBJ whole genome shotgun (WGS) entry which is preliminary data.</text>
</comment>
<evidence type="ECO:0000313" key="2">
    <source>
        <dbReference type="EMBL" id="EPX82764.1"/>
    </source>
</evidence>
<sequence length="68" mass="7317">MDRLKDGEIALVMNTTDGTQAISDSREIRTVALMDRIPYFTTAAGAHAAALAIRAREEGEIGVRSLQA</sequence>
<dbReference type="Gene3D" id="3.40.50.1380">
    <property type="entry name" value="Methylglyoxal synthase-like domain"/>
    <property type="match status" value="1"/>
</dbReference>
<name>S9S920_9RHOB</name>
<dbReference type="STRING" id="1123069.ruthe_03226"/>
<keyword evidence="3" id="KW-1185">Reference proteome</keyword>
<proteinExistence type="predicted"/>
<protein>
    <recommendedName>
        <fullName evidence="1">MGS-like domain-containing protein</fullName>
    </recommendedName>
</protein>
<reference evidence="2 3" key="1">
    <citation type="journal article" date="2013" name="Stand. Genomic Sci.">
        <title>Genome sequence of the reddish-pigmented Rubellimicrobium thermophilum type strain (DSM 16684(T)), a member of the Roseobacter clade.</title>
        <authorList>
            <person name="Fiebig A."/>
            <person name="Riedel T."/>
            <person name="Gronow S."/>
            <person name="Petersen J."/>
            <person name="Klenk H.P."/>
            <person name="Goker M."/>
        </authorList>
    </citation>
    <scope>NUCLEOTIDE SEQUENCE [LARGE SCALE GENOMIC DNA]</scope>
    <source>
        <strain evidence="2 3">DSM 16684</strain>
    </source>
</reference>
<gene>
    <name evidence="2" type="ORF">ruthe_03226</name>
</gene>
<dbReference type="SUPFAM" id="SSF52335">
    <property type="entry name" value="Methylglyoxal synthase-like"/>
    <property type="match status" value="1"/>
</dbReference>
<dbReference type="PATRIC" id="fig|1123069.3.peg.3197"/>
<dbReference type="HOGENOM" id="CLU_2791407_0_0_5"/>
<evidence type="ECO:0000313" key="3">
    <source>
        <dbReference type="Proteomes" id="UP000015346"/>
    </source>
</evidence>
<feature type="domain" description="MGS-like" evidence="1">
    <location>
        <begin position="1"/>
        <end position="68"/>
    </location>
</feature>
<dbReference type="Proteomes" id="UP000015346">
    <property type="component" value="Unassembled WGS sequence"/>
</dbReference>
<evidence type="ECO:0000259" key="1">
    <source>
        <dbReference type="PROSITE" id="PS51855"/>
    </source>
</evidence>
<dbReference type="InterPro" id="IPR011607">
    <property type="entry name" value="MGS-like_dom"/>
</dbReference>
<dbReference type="InterPro" id="IPR036914">
    <property type="entry name" value="MGS-like_dom_sf"/>
</dbReference>
<accession>S9S920</accession>